<evidence type="ECO:0000313" key="1">
    <source>
        <dbReference type="EMBL" id="SMC51589.1"/>
    </source>
</evidence>
<dbReference type="OrthoDB" id="1524766at2"/>
<dbReference type="Pfam" id="PF16022">
    <property type="entry name" value="DUF4783"/>
    <property type="match status" value="1"/>
</dbReference>
<dbReference type="InterPro" id="IPR031977">
    <property type="entry name" value="DUF4783"/>
</dbReference>
<reference evidence="1 2" key="1">
    <citation type="submission" date="2017-04" db="EMBL/GenBank/DDBJ databases">
        <authorList>
            <person name="Afonso C.L."/>
            <person name="Miller P.J."/>
            <person name="Scott M.A."/>
            <person name="Spackman E."/>
            <person name="Goraichik I."/>
            <person name="Dimitrov K.M."/>
            <person name="Suarez D.L."/>
            <person name="Swayne D.E."/>
        </authorList>
    </citation>
    <scope>NUCLEOTIDE SEQUENCE [LARGE SCALE GENOMIC DNA]</scope>
    <source>
        <strain evidence="1 2">DSM 19625</strain>
    </source>
</reference>
<dbReference type="AlphaFoldDB" id="A0A1W1ZSZ8"/>
<dbReference type="STRING" id="475255.SAMN04488101_10132"/>
<protein>
    <recommendedName>
        <fullName evidence="3">DUF4783 domain-containing protein</fullName>
    </recommendedName>
</protein>
<sequence>MWTPCISYIEMIKPLLFIFLFFTQFPSSYTLQGDIIDNLSAHFKAGNAKEIAASFASSVELIIIDDEDVYSKAQAEQILRNFFTKYPPVKSSVIHLINTNPNFRFGILSLHTKNGKFRVSITMKKSASAFFITELRIEPDK</sequence>
<evidence type="ECO:0000313" key="2">
    <source>
        <dbReference type="Proteomes" id="UP000192678"/>
    </source>
</evidence>
<proteinExistence type="predicted"/>
<dbReference type="EMBL" id="FWYB01000001">
    <property type="protein sequence ID" value="SMC51589.1"/>
    <property type="molecule type" value="Genomic_DNA"/>
</dbReference>
<dbReference type="Proteomes" id="UP000192678">
    <property type="component" value="Unassembled WGS sequence"/>
</dbReference>
<evidence type="ECO:0008006" key="3">
    <source>
        <dbReference type="Google" id="ProtNLM"/>
    </source>
</evidence>
<organism evidence="1 2">
    <name type="scientific">Pedobacter nyackensis</name>
    <dbReference type="NCBI Taxonomy" id="475255"/>
    <lineage>
        <taxon>Bacteria</taxon>
        <taxon>Pseudomonadati</taxon>
        <taxon>Bacteroidota</taxon>
        <taxon>Sphingobacteriia</taxon>
        <taxon>Sphingobacteriales</taxon>
        <taxon>Sphingobacteriaceae</taxon>
        <taxon>Pedobacter</taxon>
    </lineage>
</organism>
<accession>A0A1W1ZSZ8</accession>
<name>A0A1W1ZSZ8_9SPHI</name>
<dbReference type="Gene3D" id="3.10.450.50">
    <property type="match status" value="1"/>
</dbReference>
<keyword evidence="2" id="KW-1185">Reference proteome</keyword>
<gene>
    <name evidence="1" type="ORF">SAMN04488101_10132</name>
</gene>